<comment type="caution">
    <text evidence="1">The sequence shown here is derived from an EMBL/GenBank/DDBJ whole genome shotgun (WGS) entry which is preliminary data.</text>
</comment>
<accession>A0A699YBN5</accession>
<name>A0A699YBN5_HAELA</name>
<reference evidence="1 2" key="1">
    <citation type="submission" date="2020-02" db="EMBL/GenBank/DDBJ databases">
        <title>Draft genome sequence of Haematococcus lacustris strain NIES-144.</title>
        <authorList>
            <person name="Morimoto D."/>
            <person name="Nakagawa S."/>
            <person name="Yoshida T."/>
            <person name="Sawayama S."/>
        </authorList>
    </citation>
    <scope>NUCLEOTIDE SEQUENCE [LARGE SCALE GENOMIC DNA]</scope>
    <source>
        <strain evidence="1 2">NIES-144</strain>
    </source>
</reference>
<sequence length="123" mass="12893">MKRLATPCVATTTHWGEQVALTGAVLLARAGEAASQGQGVPRLGVQAGARQATQDPARCGTWSTLSVPCNEGSRLRAKVLRLSSQRQLTTAWKHHVDSTTALQLCLPAAAPPSLLPPSSYGSH</sequence>
<gene>
    <name evidence="1" type="ORF">HaLaN_02290</name>
</gene>
<keyword evidence="2" id="KW-1185">Reference proteome</keyword>
<dbReference type="EMBL" id="BLLF01000097">
    <property type="protein sequence ID" value="GFH07483.1"/>
    <property type="molecule type" value="Genomic_DNA"/>
</dbReference>
<proteinExistence type="predicted"/>
<organism evidence="1 2">
    <name type="scientific">Haematococcus lacustris</name>
    <name type="common">Green alga</name>
    <name type="synonym">Haematococcus pluvialis</name>
    <dbReference type="NCBI Taxonomy" id="44745"/>
    <lineage>
        <taxon>Eukaryota</taxon>
        <taxon>Viridiplantae</taxon>
        <taxon>Chlorophyta</taxon>
        <taxon>core chlorophytes</taxon>
        <taxon>Chlorophyceae</taxon>
        <taxon>CS clade</taxon>
        <taxon>Chlamydomonadales</taxon>
        <taxon>Haematococcaceae</taxon>
        <taxon>Haematococcus</taxon>
    </lineage>
</organism>
<dbReference type="AlphaFoldDB" id="A0A699YBN5"/>
<evidence type="ECO:0000313" key="1">
    <source>
        <dbReference type="EMBL" id="GFH07483.1"/>
    </source>
</evidence>
<protein>
    <submittedName>
        <fullName evidence="1">Uncharacterized protein</fullName>
    </submittedName>
</protein>
<dbReference type="Proteomes" id="UP000485058">
    <property type="component" value="Unassembled WGS sequence"/>
</dbReference>
<evidence type="ECO:0000313" key="2">
    <source>
        <dbReference type="Proteomes" id="UP000485058"/>
    </source>
</evidence>